<sequence>MPAHPSIAAINTPEHHRGAMILILLTFAPDEEALRAALHLAENAAIAAWALRPEDLANLTVEQYRQLLDYAAAPQVLDLALYLGGDRKQIRTLMDFITGVMADVQARYPTPRPWTNDQS</sequence>
<gene>
    <name evidence="1" type="ORF">GCM10010384_18290</name>
</gene>
<protein>
    <submittedName>
        <fullName evidence="1">Uncharacterized protein</fullName>
    </submittedName>
</protein>
<comment type="caution">
    <text evidence="1">The sequence shown here is derived from an EMBL/GenBank/DDBJ whole genome shotgun (WGS) entry which is preliminary data.</text>
</comment>
<evidence type="ECO:0000313" key="2">
    <source>
        <dbReference type="Proteomes" id="UP000653308"/>
    </source>
</evidence>
<organism evidence="1 2">
    <name type="scientific">Streptomyces djakartensis</name>
    <dbReference type="NCBI Taxonomy" id="68193"/>
    <lineage>
        <taxon>Bacteria</taxon>
        <taxon>Bacillati</taxon>
        <taxon>Actinomycetota</taxon>
        <taxon>Actinomycetes</taxon>
        <taxon>Kitasatosporales</taxon>
        <taxon>Streptomycetaceae</taxon>
        <taxon>Streptomyces</taxon>
    </lineage>
</organism>
<keyword evidence="2" id="KW-1185">Reference proteome</keyword>
<dbReference type="Proteomes" id="UP000653308">
    <property type="component" value="Unassembled WGS sequence"/>
</dbReference>
<proteinExistence type="predicted"/>
<reference evidence="2" key="1">
    <citation type="journal article" date="2019" name="Int. J. Syst. Evol. Microbiol.">
        <title>The Global Catalogue of Microorganisms (GCM) 10K type strain sequencing project: providing services to taxonomists for standard genome sequencing and annotation.</title>
        <authorList>
            <consortium name="The Broad Institute Genomics Platform"/>
            <consortium name="The Broad Institute Genome Sequencing Center for Infectious Disease"/>
            <person name="Wu L."/>
            <person name="Ma J."/>
        </authorList>
    </citation>
    <scope>NUCLEOTIDE SEQUENCE [LARGE SCALE GENOMIC DNA]</scope>
    <source>
        <strain evidence="2">JCM 4957</strain>
    </source>
</reference>
<evidence type="ECO:0000313" key="1">
    <source>
        <dbReference type="EMBL" id="GGY13019.1"/>
    </source>
</evidence>
<accession>A0ABQ2ZEQ7</accession>
<name>A0ABQ2ZEQ7_9ACTN</name>
<dbReference type="EMBL" id="BMWE01000004">
    <property type="protein sequence ID" value="GGY13019.1"/>
    <property type="molecule type" value="Genomic_DNA"/>
</dbReference>
<dbReference type="RefSeq" id="WP_190197207.1">
    <property type="nucleotide sequence ID" value="NZ_BMWE01000004.1"/>
</dbReference>